<accession>A0A7I8VPF7</accession>
<dbReference type="Gene3D" id="2.20.70.10">
    <property type="match status" value="1"/>
</dbReference>
<dbReference type="Proteomes" id="UP000549394">
    <property type="component" value="Unassembled WGS sequence"/>
</dbReference>
<dbReference type="InterPro" id="IPR051583">
    <property type="entry name" value="YAP1"/>
</dbReference>
<gene>
    <name evidence="8" type="ORF">DGYR_LOCUS6615</name>
</gene>
<evidence type="ECO:0000256" key="5">
    <source>
        <dbReference type="SAM" id="Coils"/>
    </source>
</evidence>
<dbReference type="InterPro" id="IPR036020">
    <property type="entry name" value="WW_dom_sf"/>
</dbReference>
<dbReference type="GO" id="GO:0045944">
    <property type="term" value="P:positive regulation of transcription by RNA polymerase II"/>
    <property type="evidence" value="ECO:0007669"/>
    <property type="project" value="TreeGrafter"/>
</dbReference>
<dbReference type="SMART" id="SM00456">
    <property type="entry name" value="WW"/>
    <property type="match status" value="1"/>
</dbReference>
<feature type="coiled-coil region" evidence="5">
    <location>
        <begin position="214"/>
        <end position="245"/>
    </location>
</feature>
<reference evidence="8 9" key="1">
    <citation type="submission" date="2020-08" db="EMBL/GenBank/DDBJ databases">
        <authorList>
            <person name="Hejnol A."/>
        </authorList>
    </citation>
    <scope>NUCLEOTIDE SEQUENCE [LARGE SCALE GENOMIC DNA]</scope>
</reference>
<keyword evidence="9" id="KW-1185">Reference proteome</keyword>
<evidence type="ECO:0000259" key="7">
    <source>
        <dbReference type="PROSITE" id="PS50020"/>
    </source>
</evidence>
<dbReference type="PANTHER" id="PTHR17616">
    <property type="entry name" value="YES-ASSOCIATED PROTEIN YAP1 FAMILY MEMBER"/>
    <property type="match status" value="1"/>
</dbReference>
<evidence type="ECO:0000256" key="1">
    <source>
        <dbReference type="ARBA" id="ARBA00004123"/>
    </source>
</evidence>
<dbReference type="OrthoDB" id="3045089at2759"/>
<comment type="caution">
    <text evidence="8">The sequence shown here is derived from an EMBL/GenBank/DDBJ whole genome shotgun (WGS) entry which is preliminary data.</text>
</comment>
<dbReference type="GO" id="GO:0005634">
    <property type="term" value="C:nucleus"/>
    <property type="evidence" value="ECO:0007669"/>
    <property type="project" value="UniProtKB-SubCell"/>
</dbReference>
<dbReference type="GO" id="GO:0035329">
    <property type="term" value="P:hippo signaling"/>
    <property type="evidence" value="ECO:0007669"/>
    <property type="project" value="TreeGrafter"/>
</dbReference>
<evidence type="ECO:0000313" key="8">
    <source>
        <dbReference type="EMBL" id="CAD5118195.1"/>
    </source>
</evidence>
<feature type="domain" description="WW" evidence="7">
    <location>
        <begin position="150"/>
        <end position="183"/>
    </location>
</feature>
<dbReference type="CDD" id="cd00201">
    <property type="entry name" value="WW"/>
    <property type="match status" value="1"/>
</dbReference>
<keyword evidence="4" id="KW-0539">Nucleus</keyword>
<evidence type="ECO:0000256" key="3">
    <source>
        <dbReference type="ARBA" id="ARBA00022490"/>
    </source>
</evidence>
<dbReference type="AlphaFoldDB" id="A0A7I8VPF7"/>
<evidence type="ECO:0000256" key="6">
    <source>
        <dbReference type="SAM" id="MobiDB-lite"/>
    </source>
</evidence>
<dbReference type="GO" id="GO:0003713">
    <property type="term" value="F:transcription coactivator activity"/>
    <property type="evidence" value="ECO:0007669"/>
    <property type="project" value="TreeGrafter"/>
</dbReference>
<dbReference type="PROSITE" id="PS01159">
    <property type="entry name" value="WW_DOMAIN_1"/>
    <property type="match status" value="1"/>
</dbReference>
<dbReference type="EMBL" id="CAJFCJ010000008">
    <property type="protein sequence ID" value="CAD5118195.1"/>
    <property type="molecule type" value="Genomic_DNA"/>
</dbReference>
<dbReference type="PANTHER" id="PTHR17616:SF8">
    <property type="entry name" value="TRANSCRIPTIONAL COACTIVATOR YORKIE"/>
    <property type="match status" value="1"/>
</dbReference>
<keyword evidence="5" id="KW-0175">Coiled coil</keyword>
<proteinExistence type="predicted"/>
<dbReference type="Pfam" id="PF00397">
    <property type="entry name" value="WW"/>
    <property type="match status" value="1"/>
</dbReference>
<name>A0A7I8VPF7_9ANNE</name>
<organism evidence="8 9">
    <name type="scientific">Dimorphilus gyrociliatus</name>
    <dbReference type="NCBI Taxonomy" id="2664684"/>
    <lineage>
        <taxon>Eukaryota</taxon>
        <taxon>Metazoa</taxon>
        <taxon>Spiralia</taxon>
        <taxon>Lophotrochozoa</taxon>
        <taxon>Annelida</taxon>
        <taxon>Polychaeta</taxon>
        <taxon>Polychaeta incertae sedis</taxon>
        <taxon>Dinophilidae</taxon>
        <taxon>Dimorphilus</taxon>
    </lineage>
</organism>
<comment type="subcellular location">
    <subcellularLocation>
        <location evidence="2">Cytoplasm</location>
    </subcellularLocation>
    <subcellularLocation>
        <location evidence="1">Nucleus</location>
    </subcellularLocation>
</comment>
<sequence>MTDQCQKNNQVVLVDGDVEKNLMKLFENIEKPSKSTSWERKKLPESFFRNPNANEAPIQPSHVKQRSAPAMLDHSSLTVASPVHPRQRSANILDDNNWEMKSHMSPFVNNNNIIEAANHQQQPWIQAPVKARVTSPIPQSPTPILPGYVAALPLGWEQAVTAQGEVYFINHLKKETSWYDPRLPPNIQKIGMTEAFLKDIHQRFSESQQRQLSIQEEIKRIEMMRQQIRKKDEELTREYERLLQQLKISEQPQGNAEAGVFIHGRQNSGDSGLGGMYSLPKQHLPTEQQQQPQPPQGNPTTAVSEVDTKHLVDLASDLSNHNDVLMEHEDFLPPELLHMTGMEENEKPTWL</sequence>
<feature type="region of interest" description="Disordered" evidence="6">
    <location>
        <begin position="265"/>
        <end position="303"/>
    </location>
</feature>
<keyword evidence="3" id="KW-0963">Cytoplasm</keyword>
<dbReference type="InterPro" id="IPR001202">
    <property type="entry name" value="WW_dom"/>
</dbReference>
<dbReference type="SUPFAM" id="SSF51045">
    <property type="entry name" value="WW domain"/>
    <property type="match status" value="1"/>
</dbReference>
<evidence type="ECO:0000256" key="4">
    <source>
        <dbReference type="ARBA" id="ARBA00023242"/>
    </source>
</evidence>
<dbReference type="GO" id="GO:0005737">
    <property type="term" value="C:cytoplasm"/>
    <property type="evidence" value="ECO:0007669"/>
    <property type="project" value="UniProtKB-SubCell"/>
</dbReference>
<evidence type="ECO:0000256" key="2">
    <source>
        <dbReference type="ARBA" id="ARBA00004496"/>
    </source>
</evidence>
<protein>
    <submittedName>
        <fullName evidence="8">DgyrCDS6918</fullName>
    </submittedName>
</protein>
<evidence type="ECO:0000313" key="9">
    <source>
        <dbReference type="Proteomes" id="UP000549394"/>
    </source>
</evidence>
<dbReference type="PROSITE" id="PS50020">
    <property type="entry name" value="WW_DOMAIN_2"/>
    <property type="match status" value="1"/>
</dbReference>